<dbReference type="InterPro" id="IPR016186">
    <property type="entry name" value="C-type_lectin-like/link_sf"/>
</dbReference>
<dbReference type="InterPro" id="IPR001304">
    <property type="entry name" value="C-type_lectin-like"/>
</dbReference>
<accession>A0AAN9DPN4</accession>
<dbReference type="AlphaFoldDB" id="A0AAN9DPN4"/>
<sequence>MSWSEAQTHCRQHYTDLATIDDLTDHLEFVETLRAGVGAEWIWTGLYRTDDAAPWIWSDRSGSAFRPWEIGQPNNNGGSQFCARTSLMGTFNDGECDLKYPAVCYNKRRTQTLRLMLKSSPNVNDSEVKKHILSMIEQMLMEKGLTEDVKLTYRNQSDGNIFQKGP</sequence>
<organism evidence="2 3">
    <name type="scientific">Phoxinus phoxinus</name>
    <name type="common">Eurasian minnow</name>
    <dbReference type="NCBI Taxonomy" id="58324"/>
    <lineage>
        <taxon>Eukaryota</taxon>
        <taxon>Metazoa</taxon>
        <taxon>Chordata</taxon>
        <taxon>Craniata</taxon>
        <taxon>Vertebrata</taxon>
        <taxon>Euteleostomi</taxon>
        <taxon>Actinopterygii</taxon>
        <taxon>Neopterygii</taxon>
        <taxon>Teleostei</taxon>
        <taxon>Ostariophysi</taxon>
        <taxon>Cypriniformes</taxon>
        <taxon>Leuciscidae</taxon>
        <taxon>Phoxininae</taxon>
        <taxon>Phoxinus</taxon>
    </lineage>
</organism>
<evidence type="ECO:0000259" key="1">
    <source>
        <dbReference type="PROSITE" id="PS50041"/>
    </source>
</evidence>
<proteinExistence type="predicted"/>
<dbReference type="PANTHER" id="PTHR45784">
    <property type="entry name" value="C-TYPE LECTIN DOMAIN FAMILY 20 MEMBER A-RELATED"/>
    <property type="match status" value="1"/>
</dbReference>
<dbReference type="Proteomes" id="UP001364617">
    <property type="component" value="Unassembled WGS sequence"/>
</dbReference>
<dbReference type="EMBL" id="JAYKXH010000001">
    <property type="protein sequence ID" value="KAK7177221.1"/>
    <property type="molecule type" value="Genomic_DNA"/>
</dbReference>
<keyword evidence="3" id="KW-1185">Reference proteome</keyword>
<dbReference type="PANTHER" id="PTHR45784:SF3">
    <property type="entry name" value="C-TYPE LECTIN DOMAIN FAMILY 4 MEMBER K-LIKE-RELATED"/>
    <property type="match status" value="1"/>
</dbReference>
<dbReference type="InterPro" id="IPR016187">
    <property type="entry name" value="CTDL_fold"/>
</dbReference>
<reference evidence="2 3" key="1">
    <citation type="submission" date="2024-02" db="EMBL/GenBank/DDBJ databases">
        <title>Chromosome-level genome assembly of the Eurasian Minnow (Phoxinus phoxinus).</title>
        <authorList>
            <person name="Oriowo T.O."/>
            <person name="Martin S."/>
            <person name="Stange M."/>
            <person name="Chrysostomakis Y."/>
            <person name="Brown T."/>
            <person name="Winkler S."/>
            <person name="Kukowka S."/>
            <person name="Myers E.W."/>
            <person name="Bohne A."/>
        </authorList>
    </citation>
    <scope>NUCLEOTIDE SEQUENCE [LARGE SCALE GENOMIC DNA]</scope>
    <source>
        <strain evidence="2">ZFMK-TIS-60720</strain>
        <tissue evidence="2">Whole Organism</tissue>
    </source>
</reference>
<dbReference type="SMART" id="SM00034">
    <property type="entry name" value="CLECT"/>
    <property type="match status" value="1"/>
</dbReference>
<feature type="domain" description="C-type lectin" evidence="1">
    <location>
        <begin position="1"/>
        <end position="105"/>
    </location>
</feature>
<dbReference type="Pfam" id="PF00059">
    <property type="entry name" value="Lectin_C"/>
    <property type="match status" value="1"/>
</dbReference>
<protein>
    <recommendedName>
        <fullName evidence="1">C-type lectin domain-containing protein</fullName>
    </recommendedName>
</protein>
<dbReference type="SUPFAM" id="SSF56436">
    <property type="entry name" value="C-type lectin-like"/>
    <property type="match status" value="1"/>
</dbReference>
<comment type="caution">
    <text evidence="2">The sequence shown here is derived from an EMBL/GenBank/DDBJ whole genome shotgun (WGS) entry which is preliminary data.</text>
</comment>
<evidence type="ECO:0000313" key="3">
    <source>
        <dbReference type="Proteomes" id="UP001364617"/>
    </source>
</evidence>
<dbReference type="Gene3D" id="3.10.100.10">
    <property type="entry name" value="Mannose-Binding Protein A, subunit A"/>
    <property type="match status" value="1"/>
</dbReference>
<gene>
    <name evidence="2" type="ORF">R3I93_001265</name>
</gene>
<dbReference type="PROSITE" id="PS50041">
    <property type="entry name" value="C_TYPE_LECTIN_2"/>
    <property type="match status" value="1"/>
</dbReference>
<evidence type="ECO:0000313" key="2">
    <source>
        <dbReference type="EMBL" id="KAK7177221.1"/>
    </source>
</evidence>
<name>A0AAN9DPN4_9TELE</name>